<evidence type="ECO:0000256" key="3">
    <source>
        <dbReference type="ARBA" id="ARBA00023125"/>
    </source>
</evidence>
<dbReference type="InterPro" id="IPR050797">
    <property type="entry name" value="Carb_Metab_Trans_Reg"/>
</dbReference>
<dbReference type="CDD" id="cd00067">
    <property type="entry name" value="GAL4"/>
    <property type="match status" value="1"/>
</dbReference>
<feature type="compositionally biased region" description="Basic and acidic residues" evidence="6">
    <location>
        <begin position="29"/>
        <end position="45"/>
    </location>
</feature>
<evidence type="ECO:0000313" key="9">
    <source>
        <dbReference type="Proteomes" id="UP000781932"/>
    </source>
</evidence>
<protein>
    <recommendedName>
        <fullName evidence="7">Zn(2)-C6 fungal-type domain-containing protein</fullName>
    </recommendedName>
</protein>
<feature type="domain" description="Zn(2)-C6 fungal-type" evidence="7">
    <location>
        <begin position="326"/>
        <end position="360"/>
    </location>
</feature>
<evidence type="ECO:0000256" key="2">
    <source>
        <dbReference type="ARBA" id="ARBA00023015"/>
    </source>
</evidence>
<name>A0A9P6I2X5_9PEZI</name>
<accession>A0A9P6I2X5</accession>
<dbReference type="PROSITE" id="PS00463">
    <property type="entry name" value="ZN2_CY6_FUNGAL_1"/>
    <property type="match status" value="1"/>
</dbReference>
<dbReference type="GO" id="GO:0003677">
    <property type="term" value="F:DNA binding"/>
    <property type="evidence" value="ECO:0007669"/>
    <property type="project" value="UniProtKB-KW"/>
</dbReference>
<dbReference type="InterPro" id="IPR001138">
    <property type="entry name" value="Zn2Cys6_DnaBD"/>
</dbReference>
<keyword evidence="5" id="KW-0539">Nucleus</keyword>
<dbReference type="PANTHER" id="PTHR31668:SF26">
    <property type="entry name" value="GLUCOSE TRANSPORT TRANSCRIPTION REGULATOR RGT1-RELATED"/>
    <property type="match status" value="1"/>
</dbReference>
<dbReference type="InterPro" id="IPR036864">
    <property type="entry name" value="Zn2-C6_fun-type_DNA-bd_sf"/>
</dbReference>
<dbReference type="SMART" id="SM00066">
    <property type="entry name" value="GAL4"/>
    <property type="match status" value="1"/>
</dbReference>
<reference evidence="8" key="2">
    <citation type="submission" date="2020-11" db="EMBL/GenBank/DDBJ databases">
        <title>Whole genome sequencing of Colletotrichum sp.</title>
        <authorList>
            <person name="Li H."/>
        </authorList>
    </citation>
    <scope>NUCLEOTIDE SEQUENCE</scope>
    <source>
        <strain evidence="8">CkLH20</strain>
    </source>
</reference>
<gene>
    <name evidence="8" type="ORF">CkaCkLH20_06413</name>
</gene>
<dbReference type="Gene3D" id="4.10.240.10">
    <property type="entry name" value="Zn(2)-C6 fungal-type DNA-binding domain"/>
    <property type="match status" value="1"/>
</dbReference>
<dbReference type="PROSITE" id="PS50048">
    <property type="entry name" value="ZN2_CY6_FUNGAL_2"/>
    <property type="match status" value="1"/>
</dbReference>
<evidence type="ECO:0000256" key="1">
    <source>
        <dbReference type="ARBA" id="ARBA00022723"/>
    </source>
</evidence>
<dbReference type="GO" id="GO:0000981">
    <property type="term" value="F:DNA-binding transcription factor activity, RNA polymerase II-specific"/>
    <property type="evidence" value="ECO:0007669"/>
    <property type="project" value="InterPro"/>
</dbReference>
<feature type="region of interest" description="Disordered" evidence="6">
    <location>
        <begin position="1"/>
        <end position="283"/>
    </location>
</feature>
<organism evidence="8 9">
    <name type="scientific">Colletotrichum karsti</name>
    <dbReference type="NCBI Taxonomy" id="1095194"/>
    <lineage>
        <taxon>Eukaryota</taxon>
        <taxon>Fungi</taxon>
        <taxon>Dikarya</taxon>
        <taxon>Ascomycota</taxon>
        <taxon>Pezizomycotina</taxon>
        <taxon>Sordariomycetes</taxon>
        <taxon>Hypocreomycetidae</taxon>
        <taxon>Glomerellales</taxon>
        <taxon>Glomerellaceae</taxon>
        <taxon>Colletotrichum</taxon>
        <taxon>Colletotrichum boninense species complex</taxon>
    </lineage>
</organism>
<dbReference type="InterPro" id="IPR007219">
    <property type="entry name" value="XnlR_reg_dom"/>
</dbReference>
<dbReference type="PANTHER" id="PTHR31668">
    <property type="entry name" value="GLUCOSE TRANSPORT TRANSCRIPTION REGULATOR RGT1-RELATED-RELATED"/>
    <property type="match status" value="1"/>
</dbReference>
<dbReference type="Pfam" id="PF04082">
    <property type="entry name" value="Fungal_trans"/>
    <property type="match status" value="1"/>
</dbReference>
<evidence type="ECO:0000313" key="8">
    <source>
        <dbReference type="EMBL" id="KAF9875967.1"/>
    </source>
</evidence>
<dbReference type="Proteomes" id="UP000781932">
    <property type="component" value="Unassembled WGS sequence"/>
</dbReference>
<feature type="compositionally biased region" description="Low complexity" evidence="6">
    <location>
        <begin position="227"/>
        <end position="269"/>
    </location>
</feature>
<evidence type="ECO:0000256" key="4">
    <source>
        <dbReference type="ARBA" id="ARBA00023163"/>
    </source>
</evidence>
<dbReference type="GO" id="GO:0008270">
    <property type="term" value="F:zinc ion binding"/>
    <property type="evidence" value="ECO:0007669"/>
    <property type="project" value="InterPro"/>
</dbReference>
<keyword evidence="3" id="KW-0238">DNA-binding</keyword>
<dbReference type="GeneID" id="62162204"/>
<feature type="compositionally biased region" description="Low complexity" evidence="6">
    <location>
        <begin position="176"/>
        <end position="191"/>
    </location>
</feature>
<evidence type="ECO:0000256" key="6">
    <source>
        <dbReference type="SAM" id="MobiDB-lite"/>
    </source>
</evidence>
<dbReference type="RefSeq" id="XP_038745428.1">
    <property type="nucleotide sequence ID" value="XM_038889130.1"/>
</dbReference>
<dbReference type="GO" id="GO:0006351">
    <property type="term" value="P:DNA-templated transcription"/>
    <property type="evidence" value="ECO:0007669"/>
    <property type="project" value="InterPro"/>
</dbReference>
<keyword evidence="2" id="KW-0805">Transcription regulation</keyword>
<comment type="caution">
    <text evidence="8">The sequence shown here is derived from an EMBL/GenBank/DDBJ whole genome shotgun (WGS) entry which is preliminary data.</text>
</comment>
<feature type="region of interest" description="Disordered" evidence="6">
    <location>
        <begin position="391"/>
        <end position="452"/>
    </location>
</feature>
<dbReference type="Pfam" id="PF00172">
    <property type="entry name" value="Zn_clus"/>
    <property type="match status" value="1"/>
</dbReference>
<keyword evidence="9" id="KW-1185">Reference proteome</keyword>
<proteinExistence type="predicted"/>
<evidence type="ECO:0000256" key="5">
    <source>
        <dbReference type="ARBA" id="ARBA00023242"/>
    </source>
</evidence>
<feature type="compositionally biased region" description="Pro residues" evidence="6">
    <location>
        <begin position="215"/>
        <end position="226"/>
    </location>
</feature>
<dbReference type="AlphaFoldDB" id="A0A9P6I2X5"/>
<evidence type="ECO:0000259" key="7">
    <source>
        <dbReference type="PROSITE" id="PS50048"/>
    </source>
</evidence>
<keyword evidence="1" id="KW-0479">Metal-binding</keyword>
<feature type="compositionally biased region" description="Low complexity" evidence="6">
    <location>
        <begin position="63"/>
        <end position="105"/>
    </location>
</feature>
<reference evidence="8" key="1">
    <citation type="submission" date="2020-03" db="EMBL/GenBank/DDBJ databases">
        <authorList>
            <person name="He L."/>
        </authorList>
    </citation>
    <scope>NUCLEOTIDE SEQUENCE</scope>
    <source>
        <strain evidence="8">CkLH20</strain>
    </source>
</reference>
<dbReference type="EMBL" id="JAATWM020000019">
    <property type="protein sequence ID" value="KAF9875967.1"/>
    <property type="molecule type" value="Genomic_DNA"/>
</dbReference>
<dbReference type="CDD" id="cd12148">
    <property type="entry name" value="fungal_TF_MHR"/>
    <property type="match status" value="1"/>
</dbReference>
<dbReference type="SUPFAM" id="SSF57701">
    <property type="entry name" value="Zn2/Cys6 DNA-binding domain"/>
    <property type="match status" value="1"/>
</dbReference>
<feature type="compositionally biased region" description="Polar residues" evidence="6">
    <location>
        <begin position="404"/>
        <end position="416"/>
    </location>
</feature>
<dbReference type="OrthoDB" id="5426978at2759"/>
<sequence>MAEMKPSPEGEIEEQKLETQGIQEETMPEEERVPEGQVPEAHENQIQDGQLQDDQLQDDHLQDGQMQDGQIQDGQMQDDQMQNGQMHDGQMHEAQMQDAQMQDGQMQDDRMHDGQMPEDQIPEESMPDGIPSYPSPTAEDQDVGPYYHSAPRDDPQQEHQPPPTPQQQPSHSASVEELQLAAQLGQDLAGEPMMHVTDPNMSVEDPSLRSIMPHPEQPPPPPPPQHPHQQQQQQQQPQQQQQQQQQQQHPHQHQLPHQLPHQHQQPQQHQHQHQPPPRPYVPEEALPESALQHVPVPVPMDHHHLSQAYALGDSTPPRKRSKVSRACDECRRKKVKCDAQSDSGDNPCSNCKRSGIRCMFSRVPQKRGPSKGYIKELADRINSIEGKLEIQGPGEDATRKRPFSSISSADLSTPAPTRQAAWGNEHRPLQPMATPSDRYQSSPFSANGLAPQPMPIKNDMQPRPPVAPMDGAVADMPDIDQPRDVDDAVFDGYTNIIHPYLPFLPNSRALIQDYLAECPGLLREAFVEALSGTMHSFPTFQSGNPGDVRLAHTLLVEWEAGDSASRSPAANIVFLQTLLLMIIEADNRATGSIGAPKESILGRAVAGANALKLYQSKLDPSEGDISSDSESQLRARIWWSLVMLDRWNAVGSGVPSLIRDESVVIMPGLQVVVGEVPILLIKASKFLSRASVMITNFQEPLHPTFGDRMVGSFMDAWVEDFREGLPSHIEPGTYPMVHLVYWHCRLLAYLLNPSSRATDALWPCRETMSLLTSHSQLITPLHHHFIVLTVQTLIELAKVDKTKEEATNLLSTFRDSTLPASVFDGLIRDKVADHLRPSTSAAAPLTTSAMEAAASQGLQHLADLATLSSAAVEKAEAMPAYRTAPNYEDLGFDPRPMLLTGYFNVARATQQAA</sequence>
<keyword evidence="4" id="KW-0804">Transcription</keyword>